<evidence type="ECO:0000256" key="3">
    <source>
        <dbReference type="ARBA" id="ARBA00007800"/>
    </source>
</evidence>
<feature type="active site" evidence="13">
    <location>
        <position position="354"/>
    </location>
</feature>
<dbReference type="Gene3D" id="3.40.50.880">
    <property type="match status" value="1"/>
</dbReference>
<feature type="binding site" evidence="13">
    <location>
        <position position="313"/>
    </location>
    <ligand>
        <name>L-glutamine</name>
        <dbReference type="ChEBI" id="CHEBI:58359"/>
    </ligand>
</feature>
<dbReference type="CDD" id="cd01744">
    <property type="entry name" value="GATase1_CPSase"/>
    <property type="match status" value="1"/>
</dbReference>
<dbReference type="GO" id="GO:0004088">
    <property type="term" value="F:carbamoyl-phosphate synthase (glutamine-hydrolyzing) activity"/>
    <property type="evidence" value="ECO:0007669"/>
    <property type="project" value="UniProtKB-UniRule"/>
</dbReference>
<dbReference type="Pfam" id="PF00988">
    <property type="entry name" value="CPSase_sm_chain"/>
    <property type="match status" value="1"/>
</dbReference>
<dbReference type="GO" id="GO:0006526">
    <property type="term" value="P:L-arginine biosynthetic process"/>
    <property type="evidence" value="ECO:0007669"/>
    <property type="project" value="UniProtKB-UniRule"/>
</dbReference>
<feature type="binding site" evidence="13">
    <location>
        <position position="240"/>
    </location>
    <ligand>
        <name>L-glutamine</name>
        <dbReference type="ChEBI" id="CHEBI:58359"/>
    </ligand>
</feature>
<dbReference type="InterPro" id="IPR006274">
    <property type="entry name" value="CarbamoylP_synth_ssu"/>
</dbReference>
<dbReference type="SUPFAM" id="SSF52317">
    <property type="entry name" value="Class I glutamine amidotransferase-like"/>
    <property type="match status" value="1"/>
</dbReference>
<feature type="domain" description="Carbamoyl-phosphate synthase small subunit N-terminal" evidence="14">
    <location>
        <begin position="3"/>
        <end position="133"/>
    </location>
</feature>
<dbReference type="GO" id="GO:0004359">
    <property type="term" value="F:glutaminase activity"/>
    <property type="evidence" value="ECO:0007669"/>
    <property type="project" value="RHEA"/>
</dbReference>
<comment type="pathway">
    <text evidence="2 13">Amino-acid biosynthesis; L-arginine biosynthesis; carbamoyl phosphate from bicarbonate: step 1/1.</text>
</comment>
<keyword evidence="8 13" id="KW-0067">ATP-binding</keyword>
<protein>
    <recommendedName>
        <fullName evidence="13">Carbamoyl phosphate synthase small chain</fullName>
        <ecNumber evidence="13">6.3.5.5</ecNumber>
    </recommendedName>
    <alternativeName>
        <fullName evidence="13">Carbamoyl phosphate synthetase glutamine chain</fullName>
    </alternativeName>
</protein>
<dbReference type="HAMAP" id="MF_01209">
    <property type="entry name" value="CPSase_S_chain"/>
    <property type="match status" value="1"/>
</dbReference>
<dbReference type="RefSeq" id="WP_016190927.1">
    <property type="nucleotide sequence ID" value="NZ_CP089932.1"/>
</dbReference>
<dbReference type="Proteomes" id="UP000033924">
    <property type="component" value="Unassembled WGS sequence"/>
</dbReference>
<dbReference type="InterPro" id="IPR017926">
    <property type="entry name" value="GATASE"/>
</dbReference>
<feature type="binding site" evidence="13">
    <location>
        <position position="242"/>
    </location>
    <ligand>
        <name>L-glutamine</name>
        <dbReference type="ChEBI" id="CHEBI:58359"/>
    </ligand>
</feature>
<keyword evidence="4 13" id="KW-0055">Arginine biosynthesis</keyword>
<feature type="binding site" evidence="13">
    <location>
        <position position="310"/>
    </location>
    <ligand>
        <name>L-glutamine</name>
        <dbReference type="ChEBI" id="CHEBI:58359"/>
    </ligand>
</feature>
<feature type="active site" evidence="13">
    <location>
        <position position="352"/>
    </location>
</feature>
<dbReference type="InterPro" id="IPR035686">
    <property type="entry name" value="CPSase_GATase1"/>
</dbReference>
<dbReference type="FunFam" id="3.50.30.20:FF:000001">
    <property type="entry name" value="Carbamoyl-phosphate synthase small chain"/>
    <property type="match status" value="1"/>
</dbReference>
<dbReference type="InterPro" id="IPR029062">
    <property type="entry name" value="Class_I_gatase-like"/>
</dbReference>
<reference evidence="15 16" key="1">
    <citation type="submission" date="2015-01" db="EMBL/GenBank/DDBJ databases">
        <title>Erwinia tracheiphila.</title>
        <authorList>
            <person name="Shapiro L.R."/>
        </authorList>
    </citation>
    <scope>NUCLEOTIDE SEQUENCE [LARGE SCALE GENOMIC DNA]</scope>
    <source>
        <strain evidence="15 16">BuffGH</strain>
    </source>
</reference>
<sequence>MIKSALLVLEDGTQFHGRAIGALGSAVGEVVFNTSMTGYQEILTDPSYSRQIVTLTYPHIGNVGTNSVDQESSQVHAQGLIIRDLPLITSNFRSEEGLSAYLERHNIVAIADIDTRKLTRLLREKGAQNGCIIAGDAPNAALALQQAQAFPGLKGMDLAKEVTTSETYSWLQGSWQLEGLPAPKNEDGQSFHVVAYDYGVKRNILRMLVDRGCRLTVVPAQTPAEEVFKLNPDGVFLSNGPGDPEPCDYAITAIQKLLETDVPVFGICLGHQLLALASGAKTVKMKLGHHGGNHPVKDLDNNTVMITAQNHGFAVDDRNLPANLRVTHTSLFDHTVQGIHRTDKAAFSFQGHPEASPGPHDAASLFDHFIELITAYRSNAK</sequence>
<dbReference type="GO" id="GO:0006541">
    <property type="term" value="P:glutamine metabolic process"/>
    <property type="evidence" value="ECO:0007669"/>
    <property type="project" value="InterPro"/>
</dbReference>
<dbReference type="PRINTS" id="PR00099">
    <property type="entry name" value="CPSGATASE"/>
</dbReference>
<keyword evidence="16" id="KW-1185">Reference proteome</keyword>
<evidence type="ECO:0000256" key="8">
    <source>
        <dbReference type="ARBA" id="ARBA00022840"/>
    </source>
</evidence>
<evidence type="ECO:0000259" key="14">
    <source>
        <dbReference type="SMART" id="SM01097"/>
    </source>
</evidence>
<name>A0A0M2KG16_9GAMM</name>
<comment type="catalytic activity">
    <reaction evidence="11 13">
        <text>hydrogencarbonate + L-glutamine + 2 ATP + H2O = carbamoyl phosphate + L-glutamate + 2 ADP + phosphate + 2 H(+)</text>
        <dbReference type="Rhea" id="RHEA:18633"/>
        <dbReference type="ChEBI" id="CHEBI:15377"/>
        <dbReference type="ChEBI" id="CHEBI:15378"/>
        <dbReference type="ChEBI" id="CHEBI:17544"/>
        <dbReference type="ChEBI" id="CHEBI:29985"/>
        <dbReference type="ChEBI" id="CHEBI:30616"/>
        <dbReference type="ChEBI" id="CHEBI:43474"/>
        <dbReference type="ChEBI" id="CHEBI:58228"/>
        <dbReference type="ChEBI" id="CHEBI:58359"/>
        <dbReference type="ChEBI" id="CHEBI:456216"/>
        <dbReference type="EC" id="6.3.5.5"/>
    </reaction>
</comment>
<dbReference type="EC" id="6.3.5.5" evidence="13"/>
<comment type="pathway">
    <text evidence="1 13">Pyrimidine metabolism; UMP biosynthesis via de novo pathway; (S)-dihydroorotate from bicarbonate: step 1/3.</text>
</comment>
<dbReference type="PRINTS" id="PR00097">
    <property type="entry name" value="ANTSNTHASEII"/>
</dbReference>
<feature type="binding site" evidence="13">
    <location>
        <position position="269"/>
    </location>
    <ligand>
        <name>L-glutamine</name>
        <dbReference type="ChEBI" id="CHEBI:58359"/>
    </ligand>
</feature>
<dbReference type="UniPathway" id="UPA00070">
    <property type="reaction ID" value="UER00115"/>
</dbReference>
<evidence type="ECO:0000313" key="15">
    <source>
        <dbReference type="EMBL" id="KKF36153.1"/>
    </source>
</evidence>
<keyword evidence="5 13" id="KW-0436">Ligase</keyword>
<evidence type="ECO:0000256" key="2">
    <source>
        <dbReference type="ARBA" id="ARBA00005077"/>
    </source>
</evidence>
<dbReference type="PROSITE" id="PS51273">
    <property type="entry name" value="GATASE_TYPE_1"/>
    <property type="match status" value="1"/>
</dbReference>
<dbReference type="EMBL" id="JXNU01000003">
    <property type="protein sequence ID" value="KKF36153.1"/>
    <property type="molecule type" value="Genomic_DNA"/>
</dbReference>
<dbReference type="SMART" id="SM01097">
    <property type="entry name" value="CPSase_sm_chain"/>
    <property type="match status" value="1"/>
</dbReference>
<evidence type="ECO:0000256" key="7">
    <source>
        <dbReference type="ARBA" id="ARBA00022741"/>
    </source>
</evidence>
<dbReference type="Gene3D" id="3.50.30.20">
    <property type="entry name" value="Carbamoyl-phosphate synthase small subunit, N-terminal domain"/>
    <property type="match status" value="1"/>
</dbReference>
<evidence type="ECO:0000256" key="5">
    <source>
        <dbReference type="ARBA" id="ARBA00022598"/>
    </source>
</evidence>
<feature type="active site" description="Nucleophile" evidence="13">
    <location>
        <position position="268"/>
    </location>
</feature>
<accession>A0A0M2KG16</accession>
<comment type="catalytic activity">
    <reaction evidence="12 13">
        <text>L-glutamine + H2O = L-glutamate + NH4(+)</text>
        <dbReference type="Rhea" id="RHEA:15889"/>
        <dbReference type="ChEBI" id="CHEBI:15377"/>
        <dbReference type="ChEBI" id="CHEBI:28938"/>
        <dbReference type="ChEBI" id="CHEBI:29985"/>
        <dbReference type="ChEBI" id="CHEBI:58359"/>
    </reaction>
</comment>
<comment type="function">
    <text evidence="13">Small subunit of the glutamine-dependent carbamoyl phosphate synthetase (CPSase). CPSase catalyzes the formation of carbamoyl phosphate from the ammonia moiety of glutamine, carbonate, and phosphate donated by ATP, constituting the first step of 2 biosynthetic pathways, one leading to arginine and/or urea and the other to pyrimidine nucleotides. The small subunit (glutamine amidotransferase) binds and cleaves glutamine to supply the large subunit with the substrate ammonia.</text>
</comment>
<keyword evidence="7 13" id="KW-0547">Nucleotide-binding</keyword>
<keyword evidence="9 13" id="KW-0315">Glutamine amidotransferase</keyword>
<dbReference type="FunFam" id="3.40.50.880:FF:000011">
    <property type="entry name" value="Carbamoyl-phosphate synthase small chain"/>
    <property type="match status" value="1"/>
</dbReference>
<evidence type="ECO:0000256" key="9">
    <source>
        <dbReference type="ARBA" id="ARBA00022962"/>
    </source>
</evidence>
<evidence type="ECO:0000256" key="10">
    <source>
        <dbReference type="ARBA" id="ARBA00022975"/>
    </source>
</evidence>
<dbReference type="GO" id="GO:0005524">
    <property type="term" value="F:ATP binding"/>
    <property type="evidence" value="ECO:0007669"/>
    <property type="project" value="UniProtKB-UniRule"/>
</dbReference>
<feature type="binding site" evidence="13">
    <location>
        <position position="312"/>
    </location>
    <ligand>
        <name>L-glutamine</name>
        <dbReference type="ChEBI" id="CHEBI:58359"/>
    </ligand>
</feature>
<dbReference type="PANTHER" id="PTHR43418:SF7">
    <property type="entry name" value="CARBAMOYL-PHOSPHATE SYNTHASE SMALL CHAIN"/>
    <property type="match status" value="1"/>
</dbReference>
<dbReference type="GO" id="GO:0006207">
    <property type="term" value="P:'de novo' pyrimidine nucleobase biosynthetic process"/>
    <property type="evidence" value="ECO:0007669"/>
    <property type="project" value="InterPro"/>
</dbReference>
<evidence type="ECO:0000256" key="6">
    <source>
        <dbReference type="ARBA" id="ARBA00022605"/>
    </source>
</evidence>
<comment type="similarity">
    <text evidence="3 13">Belongs to the CarA family.</text>
</comment>
<dbReference type="InterPro" id="IPR036480">
    <property type="entry name" value="CarbP_synth_ssu_N_sf"/>
</dbReference>
<evidence type="ECO:0000256" key="11">
    <source>
        <dbReference type="ARBA" id="ARBA00048816"/>
    </source>
</evidence>
<dbReference type="NCBIfam" id="NF009475">
    <property type="entry name" value="PRK12838.1"/>
    <property type="match status" value="1"/>
</dbReference>
<dbReference type="SUPFAM" id="SSF52021">
    <property type="entry name" value="Carbamoyl phosphate synthetase, small subunit N-terminal domain"/>
    <property type="match status" value="1"/>
</dbReference>
<dbReference type="Pfam" id="PF00117">
    <property type="entry name" value="GATase"/>
    <property type="match status" value="1"/>
</dbReference>
<dbReference type="PANTHER" id="PTHR43418">
    <property type="entry name" value="MULTIFUNCTIONAL TRYPTOPHAN BIOSYNTHESIS PROTEIN-RELATED"/>
    <property type="match status" value="1"/>
</dbReference>
<feature type="binding site" evidence="13">
    <location>
        <position position="47"/>
    </location>
    <ligand>
        <name>L-glutamine</name>
        <dbReference type="ChEBI" id="CHEBI:58359"/>
    </ligand>
</feature>
<dbReference type="NCBIfam" id="TIGR01368">
    <property type="entry name" value="CPSaseIIsmall"/>
    <property type="match status" value="1"/>
</dbReference>
<evidence type="ECO:0000256" key="1">
    <source>
        <dbReference type="ARBA" id="ARBA00004812"/>
    </source>
</evidence>
<dbReference type="InterPro" id="IPR002474">
    <property type="entry name" value="CarbamoylP_synth_ssu_N"/>
</dbReference>
<dbReference type="PRINTS" id="PR00096">
    <property type="entry name" value="GATASE"/>
</dbReference>
<dbReference type="GO" id="GO:0044205">
    <property type="term" value="P:'de novo' UMP biosynthetic process"/>
    <property type="evidence" value="ECO:0007669"/>
    <property type="project" value="UniProtKB-UniRule"/>
</dbReference>
<dbReference type="UniPathway" id="UPA00068">
    <property type="reaction ID" value="UER00171"/>
</dbReference>
<feature type="binding site" evidence="13">
    <location>
        <position position="272"/>
    </location>
    <ligand>
        <name>L-glutamine</name>
        <dbReference type="ChEBI" id="CHEBI:58359"/>
    </ligand>
</feature>
<comment type="subunit">
    <text evidence="13">Composed of two chains; the small (or glutamine) chain promotes the hydrolysis of glutamine to ammonia, which is used by the large (or ammonia) chain to synthesize carbamoyl phosphate. Tetramer of heterodimers (alpha,beta)4.</text>
</comment>
<keyword evidence="6 13" id="KW-0028">Amino-acid biosynthesis</keyword>
<dbReference type="STRING" id="65700.SY86_13090"/>
<evidence type="ECO:0000256" key="12">
    <source>
        <dbReference type="ARBA" id="ARBA00049285"/>
    </source>
</evidence>
<organism evidence="15 16">
    <name type="scientific">Erwinia tracheiphila</name>
    <dbReference type="NCBI Taxonomy" id="65700"/>
    <lineage>
        <taxon>Bacteria</taxon>
        <taxon>Pseudomonadati</taxon>
        <taxon>Pseudomonadota</taxon>
        <taxon>Gammaproteobacteria</taxon>
        <taxon>Enterobacterales</taxon>
        <taxon>Erwiniaceae</taxon>
        <taxon>Erwinia</taxon>
    </lineage>
</organism>
<feature type="region of interest" description="CPSase" evidence="13">
    <location>
        <begin position="1"/>
        <end position="191"/>
    </location>
</feature>
<evidence type="ECO:0000256" key="13">
    <source>
        <dbReference type="HAMAP-Rule" id="MF_01209"/>
    </source>
</evidence>
<keyword evidence="10 13" id="KW-0665">Pyrimidine biosynthesis</keyword>
<proteinExistence type="inferred from homology"/>
<comment type="caution">
    <text evidence="15">The sequence shown here is derived from an EMBL/GenBank/DDBJ whole genome shotgun (WGS) entry which is preliminary data.</text>
</comment>
<evidence type="ECO:0000313" key="16">
    <source>
        <dbReference type="Proteomes" id="UP000033924"/>
    </source>
</evidence>
<dbReference type="InterPro" id="IPR050472">
    <property type="entry name" value="Anth_synth/Amidotransfase"/>
</dbReference>
<dbReference type="AlphaFoldDB" id="A0A0M2KG16"/>
<gene>
    <name evidence="13" type="primary">carA</name>
    <name evidence="15" type="ORF">SY86_13090</name>
</gene>
<evidence type="ECO:0000256" key="4">
    <source>
        <dbReference type="ARBA" id="ARBA00022571"/>
    </source>
</evidence>
<dbReference type="PATRIC" id="fig|65700.7.peg.3291"/>